<dbReference type="Proteomes" id="UP000266273">
    <property type="component" value="Unassembled WGS sequence"/>
</dbReference>
<dbReference type="AlphaFoldDB" id="A0A397P8M9"/>
<dbReference type="InterPro" id="IPR006311">
    <property type="entry name" value="TAT_signal"/>
</dbReference>
<dbReference type="Gene3D" id="2.70.98.10">
    <property type="match status" value="1"/>
</dbReference>
<evidence type="ECO:0000256" key="3">
    <source>
        <dbReference type="ARBA" id="ARBA00009284"/>
    </source>
</evidence>
<dbReference type="PANTHER" id="PTHR30504:SF3">
    <property type="entry name" value="GLUCANS BIOSYNTHESIS PROTEIN D"/>
    <property type="match status" value="1"/>
</dbReference>
<dbReference type="OrthoDB" id="9777817at2"/>
<comment type="similarity">
    <text evidence="3">Belongs to the OpgD/OpgG family.</text>
</comment>
<protein>
    <submittedName>
        <fullName evidence="7">Glucans biosynthesis protein</fullName>
    </submittedName>
</protein>
<evidence type="ECO:0000313" key="8">
    <source>
        <dbReference type="Proteomes" id="UP000266273"/>
    </source>
</evidence>
<dbReference type="PIRSF" id="PIRSF006281">
    <property type="entry name" value="MdoG"/>
    <property type="match status" value="1"/>
</dbReference>
<dbReference type="Pfam" id="PF04349">
    <property type="entry name" value="MdoG"/>
    <property type="match status" value="1"/>
</dbReference>
<dbReference type="GO" id="GO:0030288">
    <property type="term" value="C:outer membrane-bounded periplasmic space"/>
    <property type="evidence" value="ECO:0007669"/>
    <property type="project" value="TreeGrafter"/>
</dbReference>
<dbReference type="InterPro" id="IPR007444">
    <property type="entry name" value="Glucan_biosyn_MdoG_C"/>
</dbReference>
<keyword evidence="5" id="KW-0574">Periplasm</keyword>
<dbReference type="InterPro" id="IPR014438">
    <property type="entry name" value="Glucan_biosyn_MdoG/MdoD"/>
</dbReference>
<evidence type="ECO:0000256" key="1">
    <source>
        <dbReference type="ARBA" id="ARBA00004418"/>
    </source>
</evidence>
<dbReference type="PANTHER" id="PTHR30504">
    <property type="entry name" value="GLUCANS BIOSYNTHESIS PROTEIN"/>
    <property type="match status" value="1"/>
</dbReference>
<sequence length="525" mass="58771">MMKRREFLCGGLAGFALCGLGSVRSDQALADETTFDRTRLVERARRLAREPYRPRPTIPASALPEMTYSQYQRIAFKRSRRVWDDGETPFSVELFHPGLYYRRPVGMNIVEGSGIQRIAFDPSNFSYPETGLLARVADSGRAELGYVGFRVFHESDPARDIISFLGASYFRAVGRSMQYGLSARGLAVNTLDLGNEEFPDFTDFWIERPKPGSRTLTLHALLDSPSVTGAYSFGVRWHGGTEVDVVAVVFPRRRLDTLGYAATTSMFYAGENDWLDRRTFRAEAHDSDGLAMRRGNGEWIWRPLANPRVPRVSTFTDDNPKGFGLLQRDRSFDSYNDIGADYEDRPSLWIEPMGDWGRGRIELLELPTDDDIYDNIVAAWRPDRPAEAGTGHKLSYRMWWGDGAPSHLPWPGAVVATRIGRAGRPGAHGPGLKFVVDFAGGALASLGEKSRPRAEITASRGTVNIIEVVHVQETGHWRMEFDMIVPAQETIDLRGFLSLAGQALSETWLYRLDPADWAPLLAVDD</sequence>
<gene>
    <name evidence="7" type="ORF">BXY53_2729</name>
</gene>
<dbReference type="RefSeq" id="WP_119062531.1">
    <property type="nucleotide sequence ID" value="NZ_QXDF01000005.1"/>
</dbReference>
<organism evidence="7 8">
    <name type="scientific">Dichotomicrobium thermohalophilum</name>
    <dbReference type="NCBI Taxonomy" id="933063"/>
    <lineage>
        <taxon>Bacteria</taxon>
        <taxon>Pseudomonadati</taxon>
        <taxon>Pseudomonadota</taxon>
        <taxon>Alphaproteobacteria</taxon>
        <taxon>Hyphomicrobiales</taxon>
        <taxon>Hyphomicrobiaceae</taxon>
        <taxon>Dichotomicrobium</taxon>
    </lineage>
</organism>
<dbReference type="InterPro" id="IPR014756">
    <property type="entry name" value="Ig_E-set"/>
</dbReference>
<reference evidence="7 8" key="1">
    <citation type="submission" date="2018-08" db="EMBL/GenBank/DDBJ databases">
        <title>Genomic Encyclopedia of Archaeal and Bacterial Type Strains, Phase II (KMG-II): from individual species to whole genera.</title>
        <authorList>
            <person name="Goeker M."/>
        </authorList>
    </citation>
    <scope>NUCLEOTIDE SEQUENCE [LARGE SCALE GENOMIC DNA]</scope>
    <source>
        <strain evidence="7 8">DSM 5002</strain>
    </source>
</reference>
<evidence type="ECO:0000256" key="5">
    <source>
        <dbReference type="ARBA" id="ARBA00022764"/>
    </source>
</evidence>
<dbReference type="GO" id="GO:0003824">
    <property type="term" value="F:catalytic activity"/>
    <property type="evidence" value="ECO:0007669"/>
    <property type="project" value="InterPro"/>
</dbReference>
<dbReference type="SUPFAM" id="SSF81296">
    <property type="entry name" value="E set domains"/>
    <property type="match status" value="1"/>
</dbReference>
<evidence type="ECO:0000313" key="7">
    <source>
        <dbReference type="EMBL" id="RIA45442.1"/>
    </source>
</evidence>
<feature type="domain" description="Glucan biosynthesis periplasmic MdoG C-terminal" evidence="6">
    <location>
        <begin position="35"/>
        <end position="511"/>
    </location>
</feature>
<dbReference type="InterPro" id="IPR013783">
    <property type="entry name" value="Ig-like_fold"/>
</dbReference>
<dbReference type="Gene3D" id="2.60.40.10">
    <property type="entry name" value="Immunoglobulins"/>
    <property type="match status" value="1"/>
</dbReference>
<dbReference type="InterPro" id="IPR011013">
    <property type="entry name" value="Gal_mutarotase_sf_dom"/>
</dbReference>
<dbReference type="SUPFAM" id="SSF74650">
    <property type="entry name" value="Galactose mutarotase-like"/>
    <property type="match status" value="1"/>
</dbReference>
<dbReference type="GO" id="GO:0051274">
    <property type="term" value="P:beta-glucan biosynthetic process"/>
    <property type="evidence" value="ECO:0007669"/>
    <property type="project" value="TreeGrafter"/>
</dbReference>
<comment type="pathway">
    <text evidence="2">Glycan metabolism; osmoregulated periplasmic glucan (OPG) biosynthesis.</text>
</comment>
<keyword evidence="4" id="KW-0732">Signal</keyword>
<name>A0A397P8M9_9HYPH</name>
<dbReference type="InterPro" id="IPR014718">
    <property type="entry name" value="GH-type_carb-bd"/>
</dbReference>
<comment type="subcellular location">
    <subcellularLocation>
        <location evidence="1">Periplasm</location>
    </subcellularLocation>
</comment>
<keyword evidence="8" id="KW-1185">Reference proteome</keyword>
<proteinExistence type="inferred from homology"/>
<evidence type="ECO:0000256" key="4">
    <source>
        <dbReference type="ARBA" id="ARBA00022729"/>
    </source>
</evidence>
<comment type="caution">
    <text evidence="7">The sequence shown here is derived from an EMBL/GenBank/DDBJ whole genome shotgun (WGS) entry which is preliminary data.</text>
</comment>
<dbReference type="GO" id="GO:0030246">
    <property type="term" value="F:carbohydrate binding"/>
    <property type="evidence" value="ECO:0007669"/>
    <property type="project" value="InterPro"/>
</dbReference>
<accession>A0A397P8M9</accession>
<dbReference type="EMBL" id="QXDF01000005">
    <property type="protein sequence ID" value="RIA45442.1"/>
    <property type="molecule type" value="Genomic_DNA"/>
</dbReference>
<dbReference type="UniPathway" id="UPA00637"/>
<evidence type="ECO:0000256" key="2">
    <source>
        <dbReference type="ARBA" id="ARBA00005001"/>
    </source>
</evidence>
<evidence type="ECO:0000259" key="6">
    <source>
        <dbReference type="Pfam" id="PF04349"/>
    </source>
</evidence>
<dbReference type="PROSITE" id="PS51318">
    <property type="entry name" value="TAT"/>
    <property type="match status" value="1"/>
</dbReference>